<feature type="transmembrane region" description="Helical" evidence="3">
    <location>
        <begin position="192"/>
        <end position="212"/>
    </location>
</feature>
<keyword evidence="3" id="KW-0812">Transmembrane</keyword>
<feature type="domain" description="Putative zinc-finger" evidence="4">
    <location>
        <begin position="26"/>
        <end position="48"/>
    </location>
</feature>
<evidence type="ECO:0000313" key="5">
    <source>
        <dbReference type="EMBL" id="WUX53547.1"/>
    </source>
</evidence>
<accession>A0ABZ2A4B9</accession>
<proteinExistence type="predicted"/>
<evidence type="ECO:0000313" key="6">
    <source>
        <dbReference type="Proteomes" id="UP001432209"/>
    </source>
</evidence>
<dbReference type="InterPro" id="IPR041916">
    <property type="entry name" value="Anti_sigma_zinc_sf"/>
</dbReference>
<keyword evidence="2" id="KW-0804">Transcription</keyword>
<evidence type="ECO:0000256" key="3">
    <source>
        <dbReference type="SAM" id="Phobius"/>
    </source>
</evidence>
<name>A0ABZ2A4B9_STRNV</name>
<feature type="transmembrane region" description="Helical" evidence="3">
    <location>
        <begin position="126"/>
        <end position="144"/>
    </location>
</feature>
<feature type="transmembrane region" description="Helical" evidence="3">
    <location>
        <begin position="165"/>
        <end position="186"/>
    </location>
</feature>
<keyword evidence="3" id="KW-0472">Membrane</keyword>
<feature type="transmembrane region" description="Helical" evidence="3">
    <location>
        <begin position="247"/>
        <end position="265"/>
    </location>
</feature>
<dbReference type="Gene3D" id="1.10.10.1320">
    <property type="entry name" value="Anti-sigma factor, zinc-finger domain"/>
    <property type="match status" value="1"/>
</dbReference>
<feature type="transmembrane region" description="Helical" evidence="3">
    <location>
        <begin position="219"/>
        <end position="235"/>
    </location>
</feature>
<evidence type="ECO:0000256" key="2">
    <source>
        <dbReference type="ARBA" id="ARBA00023163"/>
    </source>
</evidence>
<feature type="transmembrane region" description="Helical" evidence="3">
    <location>
        <begin position="89"/>
        <end position="114"/>
    </location>
</feature>
<dbReference type="InterPro" id="IPR027383">
    <property type="entry name" value="Znf_put"/>
</dbReference>
<dbReference type="RefSeq" id="WP_329077157.1">
    <property type="nucleotide sequence ID" value="NZ_CP109495.1"/>
</dbReference>
<dbReference type="EMBL" id="CP109495">
    <property type="protein sequence ID" value="WUX53547.1"/>
    <property type="molecule type" value="Genomic_DNA"/>
</dbReference>
<dbReference type="Proteomes" id="UP001432209">
    <property type="component" value="Chromosome"/>
</dbReference>
<evidence type="ECO:0000256" key="1">
    <source>
        <dbReference type="ARBA" id="ARBA00023015"/>
    </source>
</evidence>
<organism evidence="5 6">
    <name type="scientific">Streptomyces niveus</name>
    <name type="common">Streptomyces spheroides</name>
    <dbReference type="NCBI Taxonomy" id="193462"/>
    <lineage>
        <taxon>Bacteria</taxon>
        <taxon>Bacillati</taxon>
        <taxon>Actinomycetota</taxon>
        <taxon>Actinomycetes</taxon>
        <taxon>Kitasatosporales</taxon>
        <taxon>Streptomycetaceae</taxon>
        <taxon>Streptomyces</taxon>
    </lineage>
</organism>
<dbReference type="Pfam" id="PF13490">
    <property type="entry name" value="zf-HC2"/>
    <property type="match status" value="1"/>
</dbReference>
<keyword evidence="3" id="KW-1133">Transmembrane helix</keyword>
<gene>
    <name evidence="5" type="ORF">OG442_19420</name>
</gene>
<keyword evidence="6" id="KW-1185">Reference proteome</keyword>
<reference evidence="5" key="1">
    <citation type="submission" date="2022-10" db="EMBL/GenBank/DDBJ databases">
        <title>The complete genomes of actinobacterial strains from the NBC collection.</title>
        <authorList>
            <person name="Joergensen T.S."/>
            <person name="Alvarez Arevalo M."/>
            <person name="Sterndorff E.B."/>
            <person name="Faurdal D."/>
            <person name="Vuksanovic O."/>
            <person name="Mourched A.-S."/>
            <person name="Charusanti P."/>
            <person name="Shaw S."/>
            <person name="Blin K."/>
            <person name="Weber T."/>
        </authorList>
    </citation>
    <scope>NUCLEOTIDE SEQUENCE</scope>
    <source>
        <strain evidence="5">NBC_01432</strain>
    </source>
</reference>
<protein>
    <submittedName>
        <fullName evidence="5">Zf-HC2 domain-containing protein</fullName>
    </submittedName>
</protein>
<keyword evidence="1" id="KW-0805">Transcription regulation</keyword>
<evidence type="ECO:0000259" key="4">
    <source>
        <dbReference type="Pfam" id="PF13490"/>
    </source>
</evidence>
<sequence length="275" mass="28713">MRAARSEGRSTEHPSDRLVRGYAHGDADLSADQTWAVEAHLERCPGCRRRLAALAAEVPAVTSLLATVRTGLEPDLDRSAPAPRRRRRAAIWAAPVLGPWLAMVIGVSVVAVLLDRTADWTRTVPTVLLLAPALPLAGVAAAWSRGLDPAFELTAVTPRAGLPLLLRRTLTVLAVLLPVHLAAGLLTGVALAHWLLPSLALTATALALGSVIGVGRATAVLGALWTAAVLAPAVALDRAPLLQPERLPGWAAVLAVGVSVILARHRAYATPGAPR</sequence>